<dbReference type="CDD" id="cd10028">
    <property type="entry name" value="UDG-F2_TDG_MUG"/>
    <property type="match status" value="1"/>
</dbReference>
<dbReference type="GO" id="GO:0006285">
    <property type="term" value="P:base-excision repair, AP site formation"/>
    <property type="evidence" value="ECO:0007669"/>
    <property type="project" value="InterPro"/>
</dbReference>
<dbReference type="RefSeq" id="WP_101681975.1">
    <property type="nucleotide sequence ID" value="NZ_PJRP01000005.1"/>
</dbReference>
<proteinExistence type="predicted"/>
<dbReference type="GO" id="GO:0004844">
    <property type="term" value="F:uracil DNA N-glycosylase activity"/>
    <property type="evidence" value="ECO:0007669"/>
    <property type="project" value="TreeGrafter"/>
</dbReference>
<dbReference type="InterPro" id="IPR015637">
    <property type="entry name" value="MUG/TDG"/>
</dbReference>
<gene>
    <name evidence="5" type="ORF">CYJ10_13375</name>
</gene>
<dbReference type="SUPFAM" id="SSF52141">
    <property type="entry name" value="Uracil-DNA glycosylase-like"/>
    <property type="match status" value="1"/>
</dbReference>
<dbReference type="PANTHER" id="PTHR12159:SF9">
    <property type="entry name" value="G_T MISMATCH-SPECIFIC THYMINE DNA GLYCOSYLASE"/>
    <property type="match status" value="1"/>
</dbReference>
<comment type="caution">
    <text evidence="5">The sequence shown here is derived from an EMBL/GenBank/DDBJ whole genome shotgun (WGS) entry which is preliminary data.</text>
</comment>
<evidence type="ECO:0000313" key="5">
    <source>
        <dbReference type="EMBL" id="PLQ00011.1"/>
    </source>
</evidence>
<keyword evidence="2" id="KW-0378">Hydrolase</keyword>
<keyword evidence="3" id="KW-0234">DNA repair</keyword>
<dbReference type="Pfam" id="PF03167">
    <property type="entry name" value="UDG"/>
    <property type="match status" value="1"/>
</dbReference>
<dbReference type="OrthoDB" id="9799921at2"/>
<dbReference type="PANTHER" id="PTHR12159">
    <property type="entry name" value="G/T AND G/U MISMATCH-SPECIFIC DNA GLYCOSYLASE"/>
    <property type="match status" value="1"/>
</dbReference>
<evidence type="ECO:0000259" key="4">
    <source>
        <dbReference type="Pfam" id="PF03167"/>
    </source>
</evidence>
<dbReference type="NCBIfam" id="NF007570">
    <property type="entry name" value="PRK10201.1"/>
    <property type="match status" value="1"/>
</dbReference>
<dbReference type="InterPro" id="IPR036895">
    <property type="entry name" value="Uracil-DNA_glycosylase-like_sf"/>
</dbReference>
<dbReference type="Proteomes" id="UP000234341">
    <property type="component" value="Unassembled WGS sequence"/>
</dbReference>
<evidence type="ECO:0000313" key="6">
    <source>
        <dbReference type="Proteomes" id="UP000234341"/>
    </source>
</evidence>
<protein>
    <submittedName>
        <fullName evidence="5">G/U mismatch-specific DNA glycosylase</fullName>
    </submittedName>
</protein>
<dbReference type="InterPro" id="IPR005122">
    <property type="entry name" value="Uracil-DNA_glycosylase-like"/>
</dbReference>
<reference evidence="5 6" key="1">
    <citation type="submission" date="2017-12" db="EMBL/GenBank/DDBJ databases">
        <title>Genome sequence of the active heterotrophic nitrifier-denitrifier, Cupriavidus pauculus UM1.</title>
        <authorList>
            <person name="Putonti C."/>
            <person name="Castignetti D."/>
        </authorList>
    </citation>
    <scope>NUCLEOTIDE SEQUENCE [LARGE SCALE GENOMIC DNA]</scope>
    <source>
        <strain evidence="5 6">UM1</strain>
    </source>
</reference>
<dbReference type="GO" id="GO:0008263">
    <property type="term" value="F:pyrimidine-specific mismatch base pair DNA N-glycosylase activity"/>
    <property type="evidence" value="ECO:0007669"/>
    <property type="project" value="TreeGrafter"/>
</dbReference>
<sequence length="188" mass="20435">MTDQNVIAAREARTALPDLIVPGLSGVFCGLNPGLAAAAVGHHFEGRGNRFWRAVHLAGFTERELKPAEDVQLLKYGFGLATVVCRPTASASELSKDEYVAAAEGLLCRLNRFRPTYIAFLGKDAYATMSQRKHVTWGLQHEPLGTAKVWLLPNPSGRNRGFSLAELVEAYREFRLAAVGDVEPCPAG</sequence>
<name>A0A2N5CCM9_9BURK</name>
<dbReference type="EMBL" id="PJRP01000005">
    <property type="protein sequence ID" value="PLQ00011.1"/>
    <property type="molecule type" value="Genomic_DNA"/>
</dbReference>
<keyword evidence="1" id="KW-0227">DNA damage</keyword>
<feature type="domain" description="Uracil-DNA glycosylase-like" evidence="4">
    <location>
        <begin position="23"/>
        <end position="174"/>
    </location>
</feature>
<evidence type="ECO:0000256" key="2">
    <source>
        <dbReference type="ARBA" id="ARBA00022801"/>
    </source>
</evidence>
<evidence type="ECO:0000256" key="1">
    <source>
        <dbReference type="ARBA" id="ARBA00022763"/>
    </source>
</evidence>
<organism evidence="5 6">
    <name type="scientific">Cupriavidus pauculus</name>
    <dbReference type="NCBI Taxonomy" id="82633"/>
    <lineage>
        <taxon>Bacteria</taxon>
        <taxon>Pseudomonadati</taxon>
        <taxon>Pseudomonadota</taxon>
        <taxon>Betaproteobacteria</taxon>
        <taxon>Burkholderiales</taxon>
        <taxon>Burkholderiaceae</taxon>
        <taxon>Cupriavidus</taxon>
    </lineage>
</organism>
<dbReference type="AlphaFoldDB" id="A0A2N5CCM9"/>
<dbReference type="Gene3D" id="3.40.470.10">
    <property type="entry name" value="Uracil-DNA glycosylase-like domain"/>
    <property type="match status" value="1"/>
</dbReference>
<accession>A0A2N5CCM9</accession>
<evidence type="ECO:0000256" key="3">
    <source>
        <dbReference type="ARBA" id="ARBA00023204"/>
    </source>
</evidence>